<reference evidence="1 2" key="1">
    <citation type="submission" date="2007-04" db="EMBL/GenBank/DDBJ databases">
        <title>Complete genome sequence of Burkholderia multivorans ATCC 17616.</title>
        <authorList>
            <person name="Ohtsubo Y."/>
            <person name="Yamashita A."/>
            <person name="Kurokawa K."/>
            <person name="Takami H."/>
            <person name="Yuhara S."/>
            <person name="Nishiyama E."/>
            <person name="Endo R."/>
            <person name="Miyazaki R."/>
            <person name="Ono A."/>
            <person name="Yano K."/>
            <person name="Ito M."/>
            <person name="Sota M."/>
            <person name="Yuji N."/>
            <person name="Hattori M."/>
            <person name="Tsuda M."/>
        </authorList>
    </citation>
    <scope>NUCLEOTIDE SEQUENCE [LARGE SCALE GENOMIC DNA]</scope>
    <source>
        <strain evidence="2">ATCC 17616 / 249</strain>
    </source>
</reference>
<dbReference type="EMBL" id="AP009386">
    <property type="protein sequence ID" value="BAG46544.1"/>
    <property type="molecule type" value="Genomic_DNA"/>
</dbReference>
<dbReference type="RefSeq" id="WP_012216665.1">
    <property type="nucleotide sequence ID" value="NC_010086.1"/>
</dbReference>
<dbReference type="Pfam" id="PF11354">
    <property type="entry name" value="DUF3156"/>
    <property type="match status" value="1"/>
</dbReference>
<sequence>MNAVFARRRAGRDALPAGHRPDAVAARVLADLQAVHDARGESGAAQLPNGVCVTLTERIEREFLMHTVSVTIAMAACGPVASGRAQVQQTGWVRRTGIRIVAASGSDPRFCRTLAALAADAALVDALRRLHLSACTVDAHDGRWTLAIVPFGGSEVVNRMPSFRRYVRLTDEQAAALHAACAAFEVALHGILHG</sequence>
<dbReference type="KEGG" id="bmj:BMULJ_04695"/>
<gene>
    <name evidence="1" type="ordered locus">BMULJ_04695</name>
</gene>
<proteinExistence type="predicted"/>
<organism evidence="1 2">
    <name type="scientific">Burkholderia multivorans (strain ATCC 17616 / 249)</name>
    <dbReference type="NCBI Taxonomy" id="395019"/>
    <lineage>
        <taxon>Bacteria</taxon>
        <taxon>Pseudomonadati</taxon>
        <taxon>Pseudomonadota</taxon>
        <taxon>Betaproteobacteria</taxon>
        <taxon>Burkholderiales</taxon>
        <taxon>Burkholderiaceae</taxon>
        <taxon>Burkholderia</taxon>
        <taxon>Burkholderia cepacia complex</taxon>
    </lineage>
</organism>
<evidence type="ECO:0008006" key="3">
    <source>
        <dbReference type="Google" id="ProtNLM"/>
    </source>
</evidence>
<protein>
    <recommendedName>
        <fullName evidence="3">DUF3156 domain-containing protein</fullName>
    </recommendedName>
</protein>
<keyword evidence="2" id="KW-1185">Reference proteome</keyword>
<dbReference type="InterPro" id="IPR021500">
    <property type="entry name" value="DUF3156"/>
</dbReference>
<name>A0A0H3KW02_BURM1</name>
<dbReference type="STRING" id="395019.BMULJ_04695"/>
<dbReference type="eggNOG" id="ENOG502ZKGN">
    <property type="taxonomic scope" value="Bacteria"/>
</dbReference>
<dbReference type="KEGG" id="bmu:Bmul_3823"/>
<evidence type="ECO:0000313" key="1">
    <source>
        <dbReference type="EMBL" id="BAG46544.1"/>
    </source>
</evidence>
<dbReference type="HOGENOM" id="CLU_097831_0_0_4"/>
<evidence type="ECO:0000313" key="2">
    <source>
        <dbReference type="Proteomes" id="UP000008815"/>
    </source>
</evidence>
<dbReference type="Proteomes" id="UP000008815">
    <property type="component" value="Chromosome 2"/>
</dbReference>
<dbReference type="AlphaFoldDB" id="A0A0H3KW02"/>
<accession>A0A0H3KW02</accession>